<dbReference type="InterPro" id="IPR036388">
    <property type="entry name" value="WH-like_DNA-bd_sf"/>
</dbReference>
<dbReference type="Pfam" id="PF20803">
    <property type="entry name" value="PaaX_M"/>
    <property type="match status" value="1"/>
</dbReference>
<name>A0ABT4NP99_RHOOP</name>
<dbReference type="Proteomes" id="UP001066327">
    <property type="component" value="Unassembled WGS sequence"/>
</dbReference>
<dbReference type="PANTHER" id="PTHR30319">
    <property type="entry name" value="PHENYLACETIC ACID REGULATOR-RELATED TRANSCRIPTIONAL REPRESSOR"/>
    <property type="match status" value="1"/>
</dbReference>
<dbReference type="PIRSF" id="PIRSF020623">
    <property type="entry name" value="PaaX"/>
    <property type="match status" value="1"/>
</dbReference>
<dbReference type="Pfam" id="PF08223">
    <property type="entry name" value="PaaX_C"/>
    <property type="match status" value="1"/>
</dbReference>
<proteinExistence type="predicted"/>
<dbReference type="EMBL" id="JAPWIS010000029">
    <property type="protein sequence ID" value="MCZ4589204.1"/>
    <property type="molecule type" value="Genomic_DNA"/>
</dbReference>
<evidence type="ECO:0000313" key="5">
    <source>
        <dbReference type="Proteomes" id="UP001066327"/>
    </source>
</evidence>
<feature type="domain" description="Transcriptional repressor PaaX-like C-terminal" evidence="2">
    <location>
        <begin position="188"/>
        <end position="269"/>
    </location>
</feature>
<reference evidence="4" key="1">
    <citation type="submission" date="2022-12" db="EMBL/GenBank/DDBJ databases">
        <authorList>
            <person name="Krivoruchko A.V."/>
            <person name="Elkin A."/>
        </authorList>
    </citation>
    <scope>NUCLEOTIDE SEQUENCE</scope>
    <source>
        <strain evidence="4">IEGM 249</strain>
    </source>
</reference>
<dbReference type="PANTHER" id="PTHR30319:SF1">
    <property type="entry name" value="TRANSCRIPTIONAL REPRESSOR PAAX"/>
    <property type="match status" value="1"/>
</dbReference>
<accession>A0ABT4NP99</accession>
<keyword evidence="5" id="KW-1185">Reference proteome</keyword>
<organism evidence="4 5">
    <name type="scientific">Rhodococcus opacus</name>
    <name type="common">Nocardia opaca</name>
    <dbReference type="NCBI Taxonomy" id="37919"/>
    <lineage>
        <taxon>Bacteria</taxon>
        <taxon>Bacillati</taxon>
        <taxon>Actinomycetota</taxon>
        <taxon>Actinomycetes</taxon>
        <taxon>Mycobacteriales</taxon>
        <taxon>Nocardiaceae</taxon>
        <taxon>Rhodococcus</taxon>
    </lineage>
</organism>
<dbReference type="InterPro" id="IPR012906">
    <property type="entry name" value="PaaX-like_N"/>
</dbReference>
<evidence type="ECO:0000259" key="1">
    <source>
        <dbReference type="Pfam" id="PF07848"/>
    </source>
</evidence>
<evidence type="ECO:0000259" key="3">
    <source>
        <dbReference type="Pfam" id="PF20803"/>
    </source>
</evidence>
<dbReference type="Gene3D" id="3.30.70.2650">
    <property type="match status" value="1"/>
</dbReference>
<feature type="domain" description="Transcriptional repressor PaaX-like N-terminal" evidence="1">
    <location>
        <begin position="13"/>
        <end position="82"/>
    </location>
</feature>
<protein>
    <submittedName>
        <fullName evidence="4">PaaX family transcriptional regulator</fullName>
    </submittedName>
</protein>
<gene>
    <name evidence="4" type="ORF">O4328_37110</name>
</gene>
<evidence type="ECO:0000259" key="2">
    <source>
        <dbReference type="Pfam" id="PF08223"/>
    </source>
</evidence>
<dbReference type="Pfam" id="PF07848">
    <property type="entry name" value="PaaX"/>
    <property type="match status" value="1"/>
</dbReference>
<dbReference type="InterPro" id="IPR011965">
    <property type="entry name" value="PaaX_trns_reg"/>
</dbReference>
<feature type="domain" description="Transcriptional repressor PaaX-like central Cas2-like" evidence="3">
    <location>
        <begin position="101"/>
        <end position="172"/>
    </location>
</feature>
<dbReference type="InterPro" id="IPR048846">
    <property type="entry name" value="PaaX-like_central"/>
</dbReference>
<dbReference type="Gene3D" id="1.10.10.10">
    <property type="entry name" value="Winged helix-like DNA-binding domain superfamily/Winged helix DNA-binding domain"/>
    <property type="match status" value="1"/>
</dbReference>
<comment type="caution">
    <text evidence="4">The sequence shown here is derived from an EMBL/GenBank/DDBJ whole genome shotgun (WGS) entry which is preliminary data.</text>
</comment>
<dbReference type="InterPro" id="IPR013225">
    <property type="entry name" value="PaaX_C"/>
</dbReference>
<evidence type="ECO:0000313" key="4">
    <source>
        <dbReference type="EMBL" id="MCZ4589204.1"/>
    </source>
</evidence>
<dbReference type="RefSeq" id="WP_269592440.1">
    <property type="nucleotide sequence ID" value="NZ_JAPWIS010000029.1"/>
</dbReference>
<sequence>MRDMFDVNLPPPSARSLLLTVVGELTHATEEEAWTTALLRVLGGLGIEQHAGRQLLARAASAKWLERERRGRAVHWRLAGKGRTLVSDGIRRSNAYLAGPPSWDGRWLLLFVTVPNQLRTTRKRLYGGLSWLGMGNPLSSVWTTPHVDRGDELTDLVQTLGLETSSLAVIGSVQAVGMTDREIVRTAWDLTGIAESYELLIAQLDAPTDLPDEDAVLLAYLRLLNVQQRLMRRDPFLPEELLPDWIGREGAQKIRQRREQWAPIAHARWAKIVQECAPD</sequence>